<proteinExistence type="predicted"/>
<organism evidence="1 2">
    <name type="scientific">Candidatus Spyradenecus faecavium</name>
    <dbReference type="NCBI Taxonomy" id="2840947"/>
    <lineage>
        <taxon>Bacteria</taxon>
        <taxon>Pseudomonadati</taxon>
        <taxon>Lentisphaerota</taxon>
        <taxon>Lentisphaeria</taxon>
        <taxon>Lentisphaerales</taxon>
        <taxon>Lentisphaeraceae</taxon>
        <taxon>Lentisphaeraceae incertae sedis</taxon>
        <taxon>Candidatus Spyradenecus</taxon>
    </lineage>
</organism>
<reference evidence="1" key="2">
    <citation type="journal article" date="2021" name="PeerJ">
        <title>Extensive microbial diversity within the chicken gut microbiome revealed by metagenomics and culture.</title>
        <authorList>
            <person name="Gilroy R."/>
            <person name="Ravi A."/>
            <person name="Getino M."/>
            <person name="Pursley I."/>
            <person name="Horton D.L."/>
            <person name="Alikhan N.F."/>
            <person name="Baker D."/>
            <person name="Gharbi K."/>
            <person name="Hall N."/>
            <person name="Watson M."/>
            <person name="Adriaenssens E.M."/>
            <person name="Foster-Nyarko E."/>
            <person name="Jarju S."/>
            <person name="Secka A."/>
            <person name="Antonio M."/>
            <person name="Oren A."/>
            <person name="Chaudhuri R.R."/>
            <person name="La Ragione R."/>
            <person name="Hildebrand F."/>
            <person name="Pallen M.J."/>
        </authorList>
    </citation>
    <scope>NUCLEOTIDE SEQUENCE</scope>
    <source>
        <strain evidence="1">35461</strain>
    </source>
</reference>
<reference evidence="1" key="1">
    <citation type="submission" date="2020-10" db="EMBL/GenBank/DDBJ databases">
        <authorList>
            <person name="Gilroy R."/>
        </authorList>
    </citation>
    <scope>NUCLEOTIDE SEQUENCE</scope>
    <source>
        <strain evidence="1">35461</strain>
    </source>
</reference>
<name>A0A9D1T2K4_9BACT</name>
<evidence type="ECO:0000313" key="2">
    <source>
        <dbReference type="Proteomes" id="UP000886845"/>
    </source>
</evidence>
<dbReference type="Proteomes" id="UP000886845">
    <property type="component" value="Unassembled WGS sequence"/>
</dbReference>
<dbReference type="InterPro" id="IPR035198">
    <property type="entry name" value="SU10_MCP"/>
</dbReference>
<dbReference type="EMBL" id="DVOR01000045">
    <property type="protein sequence ID" value="HIV08759.1"/>
    <property type="molecule type" value="Genomic_DNA"/>
</dbReference>
<comment type="caution">
    <text evidence="1">The sequence shown here is derived from an EMBL/GenBank/DDBJ whole genome shotgun (WGS) entry which is preliminary data.</text>
</comment>
<evidence type="ECO:0000313" key="1">
    <source>
        <dbReference type="EMBL" id="HIV08759.1"/>
    </source>
</evidence>
<dbReference type="Pfam" id="PF17236">
    <property type="entry name" value="SU10_MCP"/>
    <property type="match status" value="1"/>
</dbReference>
<gene>
    <name evidence="1" type="ORF">IAC79_01420</name>
</gene>
<sequence>MATDIFYFSERLGKLDDYTETLIKHKPEELVLMNHLKHTYPGMGAVRAWERNNELEGKQVKNYAAVAEGVDKTDGYDHQANSIIKSMLENARSTGYQISREAIVLNGGRLRENELANLIRRDASDFARSIEHVIGSRQECVQQSTTATVTKTRGLMCWLQSTAHSVMDVPAAFRPVAELSVAKDGELTEDAFKAQLLKARQNAGRALHLTGFVGLNAKLAFSDFLGRVTIVSDAKNPAKELSQIVDFLRYDVGDVKLIACDGLDCDTSTLEPGTLSGHSGAFLELEHFQLEFAQPITHEDQTNKLDNGGGPRGFHRAMFRLNCTGLLGSFRMVKASA</sequence>
<protein>
    <submittedName>
        <fullName evidence="1">DUF5309 family protein</fullName>
    </submittedName>
</protein>
<dbReference type="AlphaFoldDB" id="A0A9D1T2K4"/>
<accession>A0A9D1T2K4</accession>